<feature type="domain" description="Homeobox" evidence="6">
    <location>
        <begin position="19"/>
        <end position="55"/>
    </location>
</feature>
<reference evidence="8" key="2">
    <citation type="submission" date="2009-11" db="EMBL/GenBank/DDBJ databases">
        <title>The Genome Sequence of Allomyces macrogynus strain ATCC 38327.</title>
        <authorList>
            <consortium name="The Broad Institute Genome Sequencing Platform"/>
            <person name="Russ C."/>
            <person name="Cuomo C."/>
            <person name="Shea T."/>
            <person name="Young S.K."/>
            <person name="Zeng Q."/>
            <person name="Koehrsen M."/>
            <person name="Haas B."/>
            <person name="Borodovsky M."/>
            <person name="Guigo R."/>
            <person name="Alvarado L."/>
            <person name="Berlin A."/>
            <person name="Borenstein D."/>
            <person name="Chen Z."/>
            <person name="Engels R."/>
            <person name="Freedman E."/>
            <person name="Gellesch M."/>
            <person name="Goldberg J."/>
            <person name="Griggs A."/>
            <person name="Gujja S."/>
            <person name="Heiman D."/>
            <person name="Hepburn T."/>
            <person name="Howarth C."/>
            <person name="Jen D."/>
            <person name="Larson L."/>
            <person name="Lewis B."/>
            <person name="Mehta T."/>
            <person name="Park D."/>
            <person name="Pearson M."/>
            <person name="Roberts A."/>
            <person name="Saif S."/>
            <person name="Shenoy N."/>
            <person name="Sisk P."/>
            <person name="Stolte C."/>
            <person name="Sykes S."/>
            <person name="Walk T."/>
            <person name="White J."/>
            <person name="Yandava C."/>
            <person name="Burger G."/>
            <person name="Gray M.W."/>
            <person name="Holland P.W.H."/>
            <person name="King N."/>
            <person name="Lang F.B.F."/>
            <person name="Roger A.J."/>
            <person name="Ruiz-Trillo I."/>
            <person name="Lander E."/>
            <person name="Nusbaum C."/>
        </authorList>
    </citation>
    <scope>NUCLEOTIDE SEQUENCE [LARGE SCALE GENOMIC DNA]</scope>
    <source>
        <strain evidence="8">ATCC 38327</strain>
    </source>
</reference>
<sequence>MRGTGTDAAPPPPPHSLGNPYPTRTDKLDLVAATGLPLAKLETWFINMRRRSFKTTTAATPPSRV</sequence>
<dbReference type="InterPro" id="IPR001356">
    <property type="entry name" value="HD"/>
</dbReference>
<dbReference type="Proteomes" id="UP000054350">
    <property type="component" value="Unassembled WGS sequence"/>
</dbReference>
<keyword evidence="8" id="KW-1185">Reference proteome</keyword>
<evidence type="ECO:0000313" key="7">
    <source>
        <dbReference type="EMBL" id="KNE70286.1"/>
    </source>
</evidence>
<accession>A0A0L0T6H4</accession>
<dbReference type="Gene3D" id="1.10.10.60">
    <property type="entry name" value="Homeodomain-like"/>
    <property type="match status" value="1"/>
</dbReference>
<dbReference type="PROSITE" id="PS50071">
    <property type="entry name" value="HOMEOBOX_2"/>
    <property type="match status" value="1"/>
</dbReference>
<dbReference type="CDD" id="cd00086">
    <property type="entry name" value="homeodomain"/>
    <property type="match status" value="1"/>
</dbReference>
<organism evidence="7 8">
    <name type="scientific">Allomyces macrogynus (strain ATCC 38327)</name>
    <name type="common">Allomyces javanicus var. macrogynus</name>
    <dbReference type="NCBI Taxonomy" id="578462"/>
    <lineage>
        <taxon>Eukaryota</taxon>
        <taxon>Fungi</taxon>
        <taxon>Fungi incertae sedis</taxon>
        <taxon>Blastocladiomycota</taxon>
        <taxon>Blastocladiomycetes</taxon>
        <taxon>Blastocladiales</taxon>
        <taxon>Blastocladiaceae</taxon>
        <taxon>Allomyces</taxon>
    </lineage>
</organism>
<evidence type="ECO:0000259" key="6">
    <source>
        <dbReference type="PROSITE" id="PS50071"/>
    </source>
</evidence>
<keyword evidence="1 4" id="KW-0238">DNA-binding</keyword>
<evidence type="ECO:0000256" key="1">
    <source>
        <dbReference type="ARBA" id="ARBA00023125"/>
    </source>
</evidence>
<gene>
    <name evidence="7" type="ORF">AMAG_20076</name>
</gene>
<evidence type="ECO:0000256" key="2">
    <source>
        <dbReference type="ARBA" id="ARBA00023155"/>
    </source>
</evidence>
<name>A0A0L0T6H4_ALLM3</name>
<dbReference type="GO" id="GO:0003677">
    <property type="term" value="F:DNA binding"/>
    <property type="evidence" value="ECO:0007669"/>
    <property type="project" value="UniProtKB-UniRule"/>
</dbReference>
<dbReference type="InterPro" id="IPR009057">
    <property type="entry name" value="Homeodomain-like_sf"/>
</dbReference>
<keyword evidence="3 4" id="KW-0539">Nucleus</keyword>
<dbReference type="Pfam" id="PF05920">
    <property type="entry name" value="Homeobox_KN"/>
    <property type="match status" value="1"/>
</dbReference>
<keyword evidence="2 4" id="KW-0371">Homeobox</keyword>
<dbReference type="OrthoDB" id="10056939at2759"/>
<dbReference type="AlphaFoldDB" id="A0A0L0T6H4"/>
<reference evidence="7 8" key="1">
    <citation type="submission" date="2009-11" db="EMBL/GenBank/DDBJ databases">
        <title>Annotation of Allomyces macrogynus ATCC 38327.</title>
        <authorList>
            <consortium name="The Broad Institute Genome Sequencing Platform"/>
            <person name="Russ C."/>
            <person name="Cuomo C."/>
            <person name="Burger G."/>
            <person name="Gray M.W."/>
            <person name="Holland P.W.H."/>
            <person name="King N."/>
            <person name="Lang F.B.F."/>
            <person name="Roger A.J."/>
            <person name="Ruiz-Trillo I."/>
            <person name="Young S.K."/>
            <person name="Zeng Q."/>
            <person name="Gargeya S."/>
            <person name="Fitzgerald M."/>
            <person name="Haas B."/>
            <person name="Abouelleil A."/>
            <person name="Alvarado L."/>
            <person name="Arachchi H.M."/>
            <person name="Berlin A."/>
            <person name="Chapman S.B."/>
            <person name="Gearin G."/>
            <person name="Goldberg J."/>
            <person name="Griggs A."/>
            <person name="Gujja S."/>
            <person name="Hansen M."/>
            <person name="Heiman D."/>
            <person name="Howarth C."/>
            <person name="Larimer J."/>
            <person name="Lui A."/>
            <person name="MacDonald P.J.P."/>
            <person name="McCowen C."/>
            <person name="Montmayeur A."/>
            <person name="Murphy C."/>
            <person name="Neiman D."/>
            <person name="Pearson M."/>
            <person name="Priest M."/>
            <person name="Roberts A."/>
            <person name="Saif S."/>
            <person name="Shea T."/>
            <person name="Sisk P."/>
            <person name="Stolte C."/>
            <person name="Sykes S."/>
            <person name="Wortman J."/>
            <person name="Nusbaum C."/>
            <person name="Birren B."/>
        </authorList>
    </citation>
    <scope>NUCLEOTIDE SEQUENCE [LARGE SCALE GENOMIC DNA]</scope>
    <source>
        <strain evidence="7 8">ATCC 38327</strain>
    </source>
</reference>
<proteinExistence type="predicted"/>
<comment type="subcellular location">
    <subcellularLocation>
        <location evidence="4">Nucleus</location>
    </subcellularLocation>
</comment>
<protein>
    <recommendedName>
        <fullName evidence="6">Homeobox domain-containing protein</fullName>
    </recommendedName>
</protein>
<dbReference type="EMBL" id="GG745365">
    <property type="protein sequence ID" value="KNE70286.1"/>
    <property type="molecule type" value="Genomic_DNA"/>
</dbReference>
<evidence type="ECO:0000256" key="5">
    <source>
        <dbReference type="SAM" id="MobiDB-lite"/>
    </source>
</evidence>
<dbReference type="SUPFAM" id="SSF46689">
    <property type="entry name" value="Homeodomain-like"/>
    <property type="match status" value="1"/>
</dbReference>
<dbReference type="SMR" id="A0A0L0T6H4"/>
<dbReference type="GO" id="GO:0005634">
    <property type="term" value="C:nucleus"/>
    <property type="evidence" value="ECO:0007669"/>
    <property type="project" value="UniProtKB-SubCell"/>
</dbReference>
<feature type="DNA-binding region" description="Homeobox" evidence="4">
    <location>
        <begin position="21"/>
        <end position="56"/>
    </location>
</feature>
<feature type="region of interest" description="Disordered" evidence="5">
    <location>
        <begin position="1"/>
        <end position="24"/>
    </location>
</feature>
<dbReference type="VEuPathDB" id="FungiDB:AMAG_20076"/>
<dbReference type="InterPro" id="IPR008422">
    <property type="entry name" value="KN_HD"/>
</dbReference>
<evidence type="ECO:0000256" key="4">
    <source>
        <dbReference type="PROSITE-ProRule" id="PRU00108"/>
    </source>
</evidence>
<dbReference type="GO" id="GO:0006355">
    <property type="term" value="P:regulation of DNA-templated transcription"/>
    <property type="evidence" value="ECO:0007669"/>
    <property type="project" value="InterPro"/>
</dbReference>
<evidence type="ECO:0000313" key="8">
    <source>
        <dbReference type="Proteomes" id="UP000054350"/>
    </source>
</evidence>
<evidence type="ECO:0000256" key="3">
    <source>
        <dbReference type="ARBA" id="ARBA00023242"/>
    </source>
</evidence>